<dbReference type="SMART" id="SM00053">
    <property type="entry name" value="DYNc"/>
    <property type="match status" value="1"/>
</dbReference>
<dbReference type="Proteomes" id="UP000008064">
    <property type="component" value="Unassembled WGS sequence"/>
</dbReference>
<dbReference type="KEGG" id="sla:SERLADRAFT_414278"/>
<dbReference type="GO" id="GO:0008017">
    <property type="term" value="F:microtubule binding"/>
    <property type="evidence" value="ECO:0007669"/>
    <property type="project" value="TreeGrafter"/>
</dbReference>
<feature type="coiled-coil region" evidence="3">
    <location>
        <begin position="734"/>
        <end position="761"/>
    </location>
</feature>
<dbReference type="GO" id="GO:0048312">
    <property type="term" value="P:intracellular distribution of mitochondria"/>
    <property type="evidence" value="ECO:0007669"/>
    <property type="project" value="TreeGrafter"/>
</dbReference>
<evidence type="ECO:0000256" key="4">
    <source>
        <dbReference type="SAM" id="MobiDB-lite"/>
    </source>
</evidence>
<dbReference type="PROSITE" id="PS51718">
    <property type="entry name" value="G_DYNAMIN_2"/>
    <property type="match status" value="1"/>
</dbReference>
<feature type="domain" description="Dynamin-type G" evidence="6">
    <location>
        <begin position="53"/>
        <end position="358"/>
    </location>
</feature>
<dbReference type="PRINTS" id="PR00195">
    <property type="entry name" value="DYNAMIN"/>
</dbReference>
<evidence type="ECO:0008006" key="8">
    <source>
        <dbReference type="Google" id="ProtNLM"/>
    </source>
</evidence>
<dbReference type="GO" id="GO:0016020">
    <property type="term" value="C:membrane"/>
    <property type="evidence" value="ECO:0007669"/>
    <property type="project" value="TreeGrafter"/>
</dbReference>
<dbReference type="PROSITE" id="PS51388">
    <property type="entry name" value="GED"/>
    <property type="match status" value="1"/>
</dbReference>
<evidence type="ECO:0000313" key="7">
    <source>
        <dbReference type="EMBL" id="EGO26075.1"/>
    </source>
</evidence>
<accession>F8NQE5</accession>
<keyword evidence="2" id="KW-0342">GTP-binding</keyword>
<dbReference type="OrthoDB" id="5061070at2759"/>
<name>F8NQE5_SERL9</name>
<feature type="domain" description="GED" evidence="5">
    <location>
        <begin position="670"/>
        <end position="763"/>
    </location>
</feature>
<dbReference type="GO" id="GO:0005874">
    <property type="term" value="C:microtubule"/>
    <property type="evidence" value="ECO:0007669"/>
    <property type="project" value="TreeGrafter"/>
</dbReference>
<reference evidence="7" key="1">
    <citation type="submission" date="2011-04" db="EMBL/GenBank/DDBJ databases">
        <title>Evolution of plant cell wall degrading machinery underlies the functional diversity of forest fungi.</title>
        <authorList>
            <consortium name="US DOE Joint Genome Institute (JGI-PGF)"/>
            <person name="Eastwood D.C."/>
            <person name="Floudas D."/>
            <person name="Binder M."/>
            <person name="Majcherczyk A."/>
            <person name="Schneider P."/>
            <person name="Aerts A."/>
            <person name="Asiegbu F.O."/>
            <person name="Baker S.E."/>
            <person name="Barry K."/>
            <person name="Bendiksby M."/>
            <person name="Blumentritt M."/>
            <person name="Coutinho P.M."/>
            <person name="Cullen D."/>
            <person name="Cullen D."/>
            <person name="Gathman A."/>
            <person name="Goodell B."/>
            <person name="Henrissat B."/>
            <person name="Ihrmark K."/>
            <person name="Kauserud H."/>
            <person name="Kohler A."/>
            <person name="LaButti K."/>
            <person name="Lapidus A."/>
            <person name="Lavin J.L."/>
            <person name="Lee Y.-H."/>
            <person name="Lindquist E."/>
            <person name="Lilly W."/>
            <person name="Lucas S."/>
            <person name="Morin E."/>
            <person name="Murat C."/>
            <person name="Oguiza J.A."/>
            <person name="Park J."/>
            <person name="Pisabarro A.G."/>
            <person name="Riley R."/>
            <person name="Rosling A."/>
            <person name="Salamov A."/>
            <person name="Schmidt O."/>
            <person name="Schmutz J."/>
            <person name="Skrede I."/>
            <person name="Stenlid J."/>
            <person name="Wiebenga A."/>
            <person name="Xie X."/>
            <person name="Kues U."/>
            <person name="Hibbett D.S."/>
            <person name="Hoffmeister D."/>
            <person name="Hogberg N."/>
            <person name="Martin F."/>
            <person name="Grigoriev I.V."/>
            <person name="Watkinson S.C."/>
        </authorList>
    </citation>
    <scope>NUCLEOTIDE SEQUENCE</scope>
    <source>
        <strain evidence="7">S7.9</strain>
    </source>
</reference>
<feature type="compositionally biased region" description="Polar residues" evidence="4">
    <location>
        <begin position="463"/>
        <end position="475"/>
    </location>
</feature>
<protein>
    <recommendedName>
        <fullName evidence="8">GED domain-containing protein</fullName>
    </recommendedName>
</protein>
<feature type="region of interest" description="Disordered" evidence="4">
    <location>
        <begin position="1"/>
        <end position="28"/>
    </location>
</feature>
<dbReference type="Pfam" id="PF02212">
    <property type="entry name" value="GED"/>
    <property type="match status" value="1"/>
</dbReference>
<dbReference type="HOGENOM" id="CLU_008964_4_1_1"/>
<dbReference type="SUPFAM" id="SSF52540">
    <property type="entry name" value="P-loop containing nucleoside triphosphate hydrolases"/>
    <property type="match status" value="1"/>
</dbReference>
<dbReference type="Gene3D" id="1.20.120.1240">
    <property type="entry name" value="Dynamin, middle domain"/>
    <property type="match status" value="1"/>
</dbReference>
<evidence type="ECO:0000256" key="1">
    <source>
        <dbReference type="ARBA" id="ARBA00022741"/>
    </source>
</evidence>
<evidence type="ECO:0000259" key="5">
    <source>
        <dbReference type="PROSITE" id="PS51388"/>
    </source>
</evidence>
<evidence type="ECO:0000256" key="3">
    <source>
        <dbReference type="SAM" id="Coils"/>
    </source>
</evidence>
<feature type="compositionally biased region" description="Basic and acidic residues" evidence="4">
    <location>
        <begin position="1"/>
        <end position="18"/>
    </location>
</feature>
<dbReference type="InterPro" id="IPR001401">
    <property type="entry name" value="Dynamin_GTPase"/>
</dbReference>
<dbReference type="GeneID" id="18813241"/>
<feature type="region of interest" description="Disordered" evidence="4">
    <location>
        <begin position="455"/>
        <end position="478"/>
    </location>
</feature>
<dbReference type="GO" id="GO:0006897">
    <property type="term" value="P:endocytosis"/>
    <property type="evidence" value="ECO:0007669"/>
    <property type="project" value="TreeGrafter"/>
</dbReference>
<dbReference type="InterPro" id="IPR045063">
    <property type="entry name" value="Dynamin_N"/>
</dbReference>
<dbReference type="InterPro" id="IPR027417">
    <property type="entry name" value="P-loop_NTPase"/>
</dbReference>
<dbReference type="GO" id="GO:0000266">
    <property type="term" value="P:mitochondrial fission"/>
    <property type="evidence" value="ECO:0007669"/>
    <property type="project" value="TreeGrafter"/>
</dbReference>
<organism>
    <name type="scientific">Serpula lacrymans var. lacrymans (strain S7.9)</name>
    <name type="common">Dry rot fungus</name>
    <dbReference type="NCBI Taxonomy" id="578457"/>
    <lineage>
        <taxon>Eukaryota</taxon>
        <taxon>Fungi</taxon>
        <taxon>Dikarya</taxon>
        <taxon>Basidiomycota</taxon>
        <taxon>Agaricomycotina</taxon>
        <taxon>Agaricomycetes</taxon>
        <taxon>Agaricomycetidae</taxon>
        <taxon>Boletales</taxon>
        <taxon>Coniophorineae</taxon>
        <taxon>Serpulaceae</taxon>
        <taxon>Serpula</taxon>
    </lineage>
</organism>
<dbReference type="EMBL" id="GL945432">
    <property type="protein sequence ID" value="EGO26075.1"/>
    <property type="molecule type" value="Genomic_DNA"/>
</dbReference>
<dbReference type="InterPro" id="IPR000375">
    <property type="entry name" value="Dynamin_stalk"/>
</dbReference>
<dbReference type="InterPro" id="IPR022812">
    <property type="entry name" value="Dynamin"/>
</dbReference>
<dbReference type="GO" id="GO:0003924">
    <property type="term" value="F:GTPase activity"/>
    <property type="evidence" value="ECO:0007669"/>
    <property type="project" value="InterPro"/>
</dbReference>
<dbReference type="InterPro" id="IPR020850">
    <property type="entry name" value="GED_dom"/>
</dbReference>
<dbReference type="InterPro" id="IPR030381">
    <property type="entry name" value="G_DYNAMIN_dom"/>
</dbReference>
<dbReference type="Pfam" id="PF01031">
    <property type="entry name" value="Dynamin_M"/>
    <property type="match status" value="1"/>
</dbReference>
<dbReference type="Pfam" id="PF00350">
    <property type="entry name" value="Dynamin_N"/>
    <property type="match status" value="1"/>
</dbReference>
<dbReference type="InterPro" id="IPR003130">
    <property type="entry name" value="GED"/>
</dbReference>
<sequence>MGDKQSEPDTDFYGDKPLPHSNGIGLSASGLSNDRRKLLDLINRLHSTGVQIDMDLPMIAVIGVQSAGKSSLIEAISGVTLPRSLGTCTRCPTECRLSQSNQPWKCVVSLRFITNALGQPLGQVRNENFGDTITDKADVEDRVRRAQHAILNPDKLASTYLTGTLASEERGLSFSQNCVCLAISGPEVADLSFCDLPGLIATAGQSGDASDVELIRTLVSSYIEKPSCVILSTVACETDFEIQGAHDLAKKLDPQGTRTVGVLTKPDRIPPGEEYRWMEFIKDERERLINGWYCVKQPDARSLKDGLTWEGARKRENDYFMTQPWTSLSPMYQSHLRTSNLTARLSAILSELIASRLPGIHQELYNLINGTDVELRKLPKAPSADAAGEVLEVVNGFTRALSRRLEGTPDEDGLLQKIRPTQNKFKRAIRATAPEFFPFGKGETSEVSSVPDFIANEEDDDLTPNSKRPAQSPSESSEKTIYVEDVLARAQKARTRELPDNYPFVVQKEYIMQCIDQWHIPALSFFDSVYEILKEDLESIVGEHFGNLGRGALQHSISVTVKDHLDSCAKKTRQHIEWLLEVEKSPNTLNVHYYSDYKDKFLSFYKGRRNDQSHGNTLENLRSFRSVQGFPTTFESAVNKAISGLSDMGISGINPADLAKLLPVDPMEPALVIMAGVRAYFQVSYKRFADIIPMAVDHDLVLGLEKGIQKAIIEDLQLTGPDAQERCRLLLQEQSSIRVRREELERKRERLNTAKEEIRHLGF</sequence>
<proteinExistence type="predicted"/>
<gene>
    <name evidence="7" type="ORF">SERLADRAFT_414278</name>
</gene>
<keyword evidence="1" id="KW-0547">Nucleotide-binding</keyword>
<keyword evidence="3" id="KW-0175">Coiled coil</keyword>
<evidence type="ECO:0000259" key="6">
    <source>
        <dbReference type="PROSITE" id="PS51718"/>
    </source>
</evidence>
<dbReference type="AlphaFoldDB" id="F8NQE5"/>
<dbReference type="SMART" id="SM00302">
    <property type="entry name" value="GED"/>
    <property type="match status" value="1"/>
</dbReference>
<dbReference type="Gene3D" id="3.40.50.300">
    <property type="entry name" value="P-loop containing nucleotide triphosphate hydrolases"/>
    <property type="match status" value="1"/>
</dbReference>
<dbReference type="GO" id="GO:0005739">
    <property type="term" value="C:mitochondrion"/>
    <property type="evidence" value="ECO:0007669"/>
    <property type="project" value="TreeGrafter"/>
</dbReference>
<dbReference type="PANTHER" id="PTHR11566:SF21">
    <property type="entry name" value="DYNAMIN RELATED PROTEIN 1, ISOFORM A"/>
    <property type="match status" value="1"/>
</dbReference>
<dbReference type="PANTHER" id="PTHR11566">
    <property type="entry name" value="DYNAMIN"/>
    <property type="match status" value="1"/>
</dbReference>
<dbReference type="RefSeq" id="XP_007316248.1">
    <property type="nucleotide sequence ID" value="XM_007316186.1"/>
</dbReference>
<dbReference type="CDD" id="cd08771">
    <property type="entry name" value="DLP_1"/>
    <property type="match status" value="1"/>
</dbReference>
<dbReference type="GO" id="GO:0016559">
    <property type="term" value="P:peroxisome fission"/>
    <property type="evidence" value="ECO:0007669"/>
    <property type="project" value="TreeGrafter"/>
</dbReference>
<dbReference type="GO" id="GO:0005525">
    <property type="term" value="F:GTP binding"/>
    <property type="evidence" value="ECO:0007669"/>
    <property type="project" value="InterPro"/>
</dbReference>
<evidence type="ECO:0000256" key="2">
    <source>
        <dbReference type="ARBA" id="ARBA00023134"/>
    </source>
</evidence>